<protein>
    <submittedName>
        <fullName evidence="4">Ig-like domain (Group 3)</fullName>
    </submittedName>
</protein>
<dbReference type="GO" id="GO:0008270">
    <property type="term" value="F:zinc ion binding"/>
    <property type="evidence" value="ECO:0007669"/>
    <property type="project" value="UniProtKB-KW"/>
</dbReference>
<dbReference type="OrthoDB" id="111726at2"/>
<dbReference type="Gene3D" id="2.40.10.500">
    <property type="match status" value="3"/>
</dbReference>
<feature type="domain" description="Teneurin NHL" evidence="3">
    <location>
        <begin position="240"/>
        <end position="296"/>
    </location>
</feature>
<dbReference type="Gene3D" id="2.120.10.30">
    <property type="entry name" value="TolB, C-terminal domain"/>
    <property type="match status" value="3"/>
</dbReference>
<feature type="domain" description="Bacterial Ig-like" evidence="2">
    <location>
        <begin position="1048"/>
        <end position="1135"/>
    </location>
</feature>
<feature type="signal peptide" evidence="1">
    <location>
        <begin position="1"/>
        <end position="31"/>
    </location>
</feature>
<evidence type="ECO:0000313" key="5">
    <source>
        <dbReference type="Proteomes" id="UP000198356"/>
    </source>
</evidence>
<feature type="chain" id="PRO_5012082741" evidence="1">
    <location>
        <begin position="32"/>
        <end position="1406"/>
    </location>
</feature>
<sequence length="1406" mass="139766">MPTIPPRRSFHQHAVRIALALAALAAPLVRAQSVPVPFAGTLAGGGTVCSASLPVFAVNGNGAKYGDGCPATQATLNVPVAAASDSLGNVFIADQTYQLVRVVYNGGAALAAAITASNVQNAGLVPVKGNIYTIAGGIVATPTETTKYCNQAASGTIGLDTELDGCPGSESEQGPRGLATDADGNLFIASVSPVSQIRVFYVGGAAAARLITTENPTVTTPQPGYVYNIAGGNASSYTLDGSLAVKATMNTPRGIAIDASENIYFADQLNNVVRRVDGTTGIITTVAGHCVVSSTSCTATATSGDGSPAASTAVNIYSPYGVALDQYGNLFIAEAGSASLAGRIRVVYAGGTLPGLASPTVGDIYTYAGGGTGSTPALQAVFQEVFGVTVDPSGYLYVTDYRSGSTGSNHLWKVDPTNGNIAIIAGSGGAALTAGAHCNGGTTGPTASNTKGDGCPATQAFLQNPQEQLAFDPHGNFYIADRVNNVVRSFTYNNTFPATPTGTSITQQLAFLYPISTPTTETFVTEGAASPDYADGGSSTCSLGTPLTTAATCVVNVTFKPSQAGQRSGAITVTGAAGTVAVEALTGVGTSPVLTIAPPASTTLGSAIQPLGVSTDEAGNVYVSNGKAGQVLKTTIAGGAGTAVLTGLGSPRQSTTDNFGNLYVADATNNKIAELTAAGATASLGTGLSAPQGVVADLYGNLYVADTGNNRLLYLSPATGSQRVVPVSGFTLSGPTCLALDASGDLYIVDTNGTRLIEVPVGSAPVAITLPTGATPSAVAADPGGNLYLADTTSKSILFVPAGTSTATTFASGFTTPVALAVGSNGNVFVADSSATSATGYNAALNASTFTTTNISLTSLPITLTLTNAGNTAAALGTPAFTETGSAAAFPTSGSATCTAGGALATGANCTQTFVFKPTVPGAQTAQVVFTPTAGQPVTANLSGTATNLILTSLTLTPANSTVSYGQPVTYTATLTATNAGSSTPTGTISFVVDGATVSTVNVTATPYTYKLNAAAGTHSVAVVYSGDAAFAGSNTTTLVTVNKASTTTTVTFAQNASGVALTAIVTPTTTGPSAFTGYVTFSVDGVAGSQIAVGTGTVTTTQVLSDGTHTYSASYTGDANYAASSSATQSVTVARAATALTLAITPVSNAGVGGLQLTATLTSAAAGTPTGTITFTNGAATVGTVNLSTAVKGVVTFTTTSTTYTNYTFTAAYSGDGLFSSSSATATEGADFVAVAPAAGLAVPQGAQAVLAIAITPINGYSGTLTATCSNLPTNTICRFQPLPLTVAAGVASTSSVQVFAGVNPSVASLEPAHPDTRRTWLALLLFAPLGCCFTRTGRRRLPQLFALIAAAFVLTALSGCGNKTPANSPTTYLAPVGTTTFTVTYTDTNNLVRSVAVPLTITQQ</sequence>
<dbReference type="InterPro" id="IPR013783">
    <property type="entry name" value="Ig-like_fold"/>
</dbReference>
<dbReference type="InterPro" id="IPR050952">
    <property type="entry name" value="TRIM-NHL_E3_ligases"/>
</dbReference>
<dbReference type="SUPFAM" id="SSF101898">
    <property type="entry name" value="NHL repeat"/>
    <property type="match status" value="2"/>
</dbReference>
<dbReference type="Proteomes" id="UP000198356">
    <property type="component" value="Unassembled WGS sequence"/>
</dbReference>
<proteinExistence type="predicted"/>
<evidence type="ECO:0000259" key="2">
    <source>
        <dbReference type="Pfam" id="PF16640"/>
    </source>
</evidence>
<dbReference type="SUPFAM" id="SSF63825">
    <property type="entry name" value="YWTD domain"/>
    <property type="match status" value="1"/>
</dbReference>
<dbReference type="Gene3D" id="2.60.40.10">
    <property type="entry name" value="Immunoglobulins"/>
    <property type="match status" value="4"/>
</dbReference>
<name>A0A239MEI9_9BACT</name>
<dbReference type="InterPro" id="IPR011042">
    <property type="entry name" value="6-blade_b-propeller_TolB-like"/>
</dbReference>
<evidence type="ECO:0000259" key="3">
    <source>
        <dbReference type="Pfam" id="PF25021"/>
    </source>
</evidence>
<dbReference type="Pfam" id="PF25021">
    <property type="entry name" value="TEN_NHL"/>
    <property type="match status" value="1"/>
</dbReference>
<keyword evidence="1" id="KW-0732">Signal</keyword>
<keyword evidence="5" id="KW-1185">Reference proteome</keyword>
<dbReference type="Pfam" id="PF16640">
    <property type="entry name" value="Big_3_5"/>
    <property type="match status" value="3"/>
</dbReference>
<dbReference type="RefSeq" id="WP_089410289.1">
    <property type="nucleotide sequence ID" value="NZ_FZOU01000012.1"/>
</dbReference>
<evidence type="ECO:0000256" key="1">
    <source>
        <dbReference type="SAM" id="SignalP"/>
    </source>
</evidence>
<dbReference type="PANTHER" id="PTHR24104">
    <property type="entry name" value="E3 UBIQUITIN-PROTEIN LIGASE NHLRC1-RELATED"/>
    <property type="match status" value="1"/>
</dbReference>
<feature type="domain" description="Bacterial Ig-like" evidence="2">
    <location>
        <begin position="956"/>
        <end position="1043"/>
    </location>
</feature>
<gene>
    <name evidence="4" type="ORF">SAMN05421770_1126</name>
</gene>
<accession>A0A239MEI9</accession>
<organism evidence="4 5">
    <name type="scientific">Granulicella rosea</name>
    <dbReference type="NCBI Taxonomy" id="474952"/>
    <lineage>
        <taxon>Bacteria</taxon>
        <taxon>Pseudomonadati</taxon>
        <taxon>Acidobacteriota</taxon>
        <taxon>Terriglobia</taxon>
        <taxon>Terriglobales</taxon>
        <taxon>Acidobacteriaceae</taxon>
        <taxon>Granulicella</taxon>
    </lineage>
</organism>
<dbReference type="InterPro" id="IPR032109">
    <property type="entry name" value="Big_3_5"/>
</dbReference>
<reference evidence="4 5" key="1">
    <citation type="submission" date="2017-06" db="EMBL/GenBank/DDBJ databases">
        <authorList>
            <person name="Kim H.J."/>
            <person name="Triplett B.A."/>
        </authorList>
    </citation>
    <scope>NUCLEOTIDE SEQUENCE [LARGE SCALE GENOMIC DNA]</scope>
    <source>
        <strain evidence="4 5">DSM 18704</strain>
    </source>
</reference>
<dbReference type="InterPro" id="IPR056822">
    <property type="entry name" value="TEN_NHL"/>
</dbReference>
<dbReference type="EMBL" id="FZOU01000012">
    <property type="protein sequence ID" value="SNT41105.1"/>
    <property type="molecule type" value="Genomic_DNA"/>
</dbReference>
<feature type="domain" description="Bacterial Ig-like" evidence="2">
    <location>
        <begin position="1156"/>
        <end position="1228"/>
    </location>
</feature>
<evidence type="ECO:0000313" key="4">
    <source>
        <dbReference type="EMBL" id="SNT41105.1"/>
    </source>
</evidence>
<dbReference type="PANTHER" id="PTHR24104:SF25">
    <property type="entry name" value="PROTEIN LIN-41"/>
    <property type="match status" value="1"/>
</dbReference>